<feature type="signal peptide" evidence="2">
    <location>
        <begin position="1"/>
        <end position="30"/>
    </location>
</feature>
<keyword evidence="1" id="KW-0472">Membrane</keyword>
<dbReference type="AlphaFoldDB" id="G5AA70"/>
<dbReference type="Proteomes" id="UP000002640">
    <property type="component" value="Unassembled WGS sequence"/>
</dbReference>
<feature type="chain" id="PRO_5003473343" evidence="2">
    <location>
        <begin position="31"/>
        <end position="237"/>
    </location>
</feature>
<keyword evidence="1" id="KW-0812">Transmembrane</keyword>
<dbReference type="RefSeq" id="XP_009537065.1">
    <property type="nucleotide sequence ID" value="XM_009538770.1"/>
</dbReference>
<feature type="transmembrane region" description="Helical" evidence="1">
    <location>
        <begin position="62"/>
        <end position="84"/>
    </location>
</feature>
<proteinExistence type="predicted"/>
<protein>
    <submittedName>
        <fullName evidence="3">Uncharacterized protein</fullName>
    </submittedName>
</protein>
<dbReference type="KEGG" id="psoj:PHYSODRAFT_340583"/>
<reference evidence="3 4" key="1">
    <citation type="journal article" date="2006" name="Science">
        <title>Phytophthora genome sequences uncover evolutionary origins and mechanisms of pathogenesis.</title>
        <authorList>
            <person name="Tyler B.M."/>
            <person name="Tripathy S."/>
            <person name="Zhang X."/>
            <person name="Dehal P."/>
            <person name="Jiang R.H."/>
            <person name="Aerts A."/>
            <person name="Arredondo F.D."/>
            <person name="Baxter L."/>
            <person name="Bensasson D."/>
            <person name="Beynon J.L."/>
            <person name="Chapman J."/>
            <person name="Damasceno C.M."/>
            <person name="Dorrance A.E."/>
            <person name="Dou D."/>
            <person name="Dickerman A.W."/>
            <person name="Dubchak I.L."/>
            <person name="Garbelotto M."/>
            <person name="Gijzen M."/>
            <person name="Gordon S.G."/>
            <person name="Govers F."/>
            <person name="Grunwald N.J."/>
            <person name="Huang W."/>
            <person name="Ivors K.L."/>
            <person name="Jones R.W."/>
            <person name="Kamoun S."/>
            <person name="Krampis K."/>
            <person name="Lamour K.H."/>
            <person name="Lee M.K."/>
            <person name="McDonald W.H."/>
            <person name="Medina M."/>
            <person name="Meijer H.J."/>
            <person name="Nordberg E.K."/>
            <person name="Maclean D.J."/>
            <person name="Ospina-Giraldo M.D."/>
            <person name="Morris P.F."/>
            <person name="Phuntumart V."/>
            <person name="Putnam N.H."/>
            <person name="Rash S."/>
            <person name="Rose J.K."/>
            <person name="Sakihama Y."/>
            <person name="Salamov A.A."/>
            <person name="Savidor A."/>
            <person name="Scheuring C.F."/>
            <person name="Smith B.M."/>
            <person name="Sobral B.W."/>
            <person name="Terry A."/>
            <person name="Torto-Alalibo T.A."/>
            <person name="Win J."/>
            <person name="Xu Z."/>
            <person name="Zhang H."/>
            <person name="Grigoriev I.V."/>
            <person name="Rokhsar D.S."/>
            <person name="Boore J.L."/>
        </authorList>
    </citation>
    <scope>NUCLEOTIDE SEQUENCE [LARGE SCALE GENOMIC DNA]</scope>
    <source>
        <strain evidence="3 4">P6497</strain>
    </source>
</reference>
<name>G5AA70_PHYSP</name>
<dbReference type="InParanoid" id="G5AA70"/>
<evidence type="ECO:0000313" key="4">
    <source>
        <dbReference type="Proteomes" id="UP000002640"/>
    </source>
</evidence>
<dbReference type="EMBL" id="JH159162">
    <property type="protein sequence ID" value="EGZ07499.1"/>
    <property type="molecule type" value="Genomic_DNA"/>
</dbReference>
<sequence length="237" mass="25774">MGITSRSPTSPSSSRATMLLITVAWFGVYAEQRQMTATLTLTAPWATQYRTAPLSLDLHREIAGVEASMLVCSFVVVALLVPFVNHAVCKVETSVTNVALARGNAAPRINIARQDEAIPATQSAPSPPRPLIRLFRPLVLLLALSEMELNQPPDPVPCIEHTTPTNFVPCMEYKTPPDPLAYSGVYNYPPDPMAYMRSTTLLGSMACMGTSTLPDSVAQPMYPLASKTCTMYGSIYY</sequence>
<evidence type="ECO:0000313" key="3">
    <source>
        <dbReference type="EMBL" id="EGZ07499.1"/>
    </source>
</evidence>
<evidence type="ECO:0000256" key="1">
    <source>
        <dbReference type="SAM" id="Phobius"/>
    </source>
</evidence>
<gene>
    <name evidence="3" type="ORF">PHYSODRAFT_340583</name>
</gene>
<keyword evidence="1" id="KW-1133">Transmembrane helix</keyword>
<evidence type="ECO:0000256" key="2">
    <source>
        <dbReference type="SAM" id="SignalP"/>
    </source>
</evidence>
<keyword evidence="4" id="KW-1185">Reference proteome</keyword>
<dbReference type="GeneID" id="20647930"/>
<keyword evidence="2" id="KW-0732">Signal</keyword>
<organism evidence="3 4">
    <name type="scientific">Phytophthora sojae (strain P6497)</name>
    <name type="common">Soybean stem and root rot agent</name>
    <name type="synonym">Phytophthora megasperma f. sp. glycines</name>
    <dbReference type="NCBI Taxonomy" id="1094619"/>
    <lineage>
        <taxon>Eukaryota</taxon>
        <taxon>Sar</taxon>
        <taxon>Stramenopiles</taxon>
        <taxon>Oomycota</taxon>
        <taxon>Peronosporomycetes</taxon>
        <taxon>Peronosporales</taxon>
        <taxon>Peronosporaceae</taxon>
        <taxon>Phytophthora</taxon>
    </lineage>
</organism>
<accession>G5AA70</accession>